<dbReference type="AlphaFoldDB" id="A0A0B6S2N4"/>
<organism evidence="2 3">
    <name type="scientific">Burkholderia plantarii</name>
    <dbReference type="NCBI Taxonomy" id="41899"/>
    <lineage>
        <taxon>Bacteria</taxon>
        <taxon>Pseudomonadati</taxon>
        <taxon>Pseudomonadota</taxon>
        <taxon>Betaproteobacteria</taxon>
        <taxon>Burkholderiales</taxon>
        <taxon>Burkholderiaceae</taxon>
        <taxon>Burkholderia</taxon>
    </lineage>
</organism>
<proteinExistence type="predicted"/>
<dbReference type="InterPro" id="IPR024185">
    <property type="entry name" value="FTHF_cligase-like_sf"/>
</dbReference>
<evidence type="ECO:0000313" key="3">
    <source>
        <dbReference type="Proteomes" id="UP000031838"/>
    </source>
</evidence>
<dbReference type="EMBL" id="CP002580">
    <property type="protein sequence ID" value="AJK46496.1"/>
    <property type="molecule type" value="Genomic_DNA"/>
</dbReference>
<sequence length="214" mass="22800">MSTSREEFLMRVRAAQRVAVRDDDGPLAGRVAADDPHPLPELPRFATPAGGRLERFCANLATMGGRHAAPASHAELPGWFGERFPGHTPLTATPELTGAEPLDPARLPASLHEVEVGVVRARYGVAETGSVWLSDEEYRVNALGYLVQHLVVLLDPADIVDGLQDIYRLGDFHTANYAALVTGPSATADIEGVLIQGAQGVRSLTVLLLARPGG</sequence>
<dbReference type="PANTHER" id="PTHR43682">
    <property type="entry name" value="LACTATE UTILIZATION PROTEIN C"/>
    <property type="match status" value="1"/>
</dbReference>
<dbReference type="RefSeq" id="WP_080937180.1">
    <property type="nucleotide sequence ID" value="NZ_CP002580.1"/>
</dbReference>
<dbReference type="Pfam" id="PF02589">
    <property type="entry name" value="LUD_dom"/>
    <property type="match status" value="1"/>
</dbReference>
<keyword evidence="3" id="KW-1185">Reference proteome</keyword>
<feature type="domain" description="LUD" evidence="1">
    <location>
        <begin position="112"/>
        <end position="209"/>
    </location>
</feature>
<dbReference type="PANTHER" id="PTHR43682:SF1">
    <property type="entry name" value="LACTATE UTILIZATION PROTEIN C"/>
    <property type="match status" value="1"/>
</dbReference>
<dbReference type="Proteomes" id="UP000031838">
    <property type="component" value="Chromosome 1"/>
</dbReference>
<evidence type="ECO:0000259" key="1">
    <source>
        <dbReference type="Pfam" id="PF02589"/>
    </source>
</evidence>
<dbReference type="SUPFAM" id="SSF100950">
    <property type="entry name" value="NagB/RpiA/CoA transferase-like"/>
    <property type="match status" value="1"/>
</dbReference>
<dbReference type="KEGG" id="bgp:BGL_1c19870"/>
<reference evidence="3" key="1">
    <citation type="submission" date="2011-03" db="EMBL/GenBank/DDBJ databases">
        <authorList>
            <person name="Voget S."/>
            <person name="Streit W.R."/>
            <person name="Jaeger K.E."/>
            <person name="Daniel R."/>
        </authorList>
    </citation>
    <scope>NUCLEOTIDE SEQUENCE [LARGE SCALE GENOMIC DNA]</scope>
    <source>
        <strain evidence="3">PG1</strain>
    </source>
</reference>
<dbReference type="Gene3D" id="3.40.50.10420">
    <property type="entry name" value="NagB/RpiA/CoA transferase-like"/>
    <property type="match status" value="1"/>
</dbReference>
<evidence type="ECO:0000313" key="2">
    <source>
        <dbReference type="EMBL" id="AJK46496.1"/>
    </source>
</evidence>
<dbReference type="InterPro" id="IPR037171">
    <property type="entry name" value="NagB/RpiA_transferase-like"/>
</dbReference>
<protein>
    <recommendedName>
        <fullName evidence="1">LUD domain-containing protein</fullName>
    </recommendedName>
</protein>
<reference evidence="2 3" key="2">
    <citation type="journal article" date="2016" name="Appl. Microbiol. Biotechnol.">
        <title>Mutations improving production and secretion of extracellular lipase by Burkholderia glumae PG1.</title>
        <authorList>
            <person name="Knapp A."/>
            <person name="Voget S."/>
            <person name="Gao R."/>
            <person name="Zaburannyi N."/>
            <person name="Krysciak D."/>
            <person name="Breuer M."/>
            <person name="Hauer B."/>
            <person name="Streit W.R."/>
            <person name="Muller R."/>
            <person name="Daniel R."/>
            <person name="Jaeger K.E."/>
        </authorList>
    </citation>
    <scope>NUCLEOTIDE SEQUENCE [LARGE SCALE GENOMIC DNA]</scope>
    <source>
        <strain evidence="2 3">PG1</strain>
    </source>
</reference>
<accession>A0A0B6S2N4</accession>
<gene>
    <name evidence="2" type="ORF">BGL_1c19870</name>
</gene>
<dbReference type="HOGENOM" id="CLU_090664_2_0_4"/>
<name>A0A0B6S2N4_BURPL</name>
<dbReference type="InterPro" id="IPR003741">
    <property type="entry name" value="LUD_dom"/>
</dbReference>